<dbReference type="EMBL" id="BMER01000004">
    <property type="protein sequence ID" value="GGG96472.1"/>
    <property type="molecule type" value="Genomic_DNA"/>
</dbReference>
<proteinExistence type="predicted"/>
<reference evidence="1" key="2">
    <citation type="submission" date="2020-09" db="EMBL/GenBank/DDBJ databases">
        <authorList>
            <person name="Sun Q."/>
            <person name="Zhou Y."/>
        </authorList>
    </citation>
    <scope>NUCLEOTIDE SEQUENCE</scope>
    <source>
        <strain evidence="1">CGMCC 1.12195</strain>
    </source>
</reference>
<dbReference type="AlphaFoldDB" id="A0A917HYS5"/>
<evidence type="ECO:0000313" key="2">
    <source>
        <dbReference type="Proteomes" id="UP000660862"/>
    </source>
</evidence>
<dbReference type="Proteomes" id="UP000660862">
    <property type="component" value="Unassembled WGS sequence"/>
</dbReference>
<comment type="caution">
    <text evidence="1">The sequence shown here is derived from an EMBL/GenBank/DDBJ whole genome shotgun (WGS) entry which is preliminary data.</text>
</comment>
<reference evidence="1" key="1">
    <citation type="journal article" date="2014" name="Int. J. Syst. Evol. Microbiol.">
        <title>Complete genome sequence of Corynebacterium casei LMG S-19264T (=DSM 44701T), isolated from a smear-ripened cheese.</title>
        <authorList>
            <consortium name="US DOE Joint Genome Institute (JGI-PGF)"/>
            <person name="Walter F."/>
            <person name="Albersmeier A."/>
            <person name="Kalinowski J."/>
            <person name="Ruckert C."/>
        </authorList>
    </citation>
    <scope>NUCLEOTIDE SEQUENCE</scope>
    <source>
        <strain evidence="1">CGMCC 1.12195</strain>
    </source>
</reference>
<dbReference type="RefSeq" id="WP_188507341.1">
    <property type="nucleotide sequence ID" value="NZ_BMER01000004.1"/>
</dbReference>
<organism evidence="1 2">
    <name type="scientific">Parapedobacter pyrenivorans</name>
    <dbReference type="NCBI Taxonomy" id="1305674"/>
    <lineage>
        <taxon>Bacteria</taxon>
        <taxon>Pseudomonadati</taxon>
        <taxon>Bacteroidota</taxon>
        <taxon>Sphingobacteriia</taxon>
        <taxon>Sphingobacteriales</taxon>
        <taxon>Sphingobacteriaceae</taxon>
        <taxon>Parapedobacter</taxon>
    </lineage>
</organism>
<keyword evidence="2" id="KW-1185">Reference proteome</keyword>
<evidence type="ECO:0000313" key="1">
    <source>
        <dbReference type="EMBL" id="GGG96472.1"/>
    </source>
</evidence>
<name>A0A917HYS5_9SPHI</name>
<gene>
    <name evidence="1" type="ORF">GCM10007415_34570</name>
</gene>
<sequence length="521" mass="61730">MQKDYFLLTDKIAEIESRFVSRDGWLKIYGSDTIDFKDSAGIFCYLISESKRQAEGEQYSWSIRKGSEGKPSVYGDNTYKTYDEEGVEPFLFYKHFSYNDGYEHYIDISEEFVLYFKLYERGKNKQNRTFYYVDDYGELDEVIVVEPKQIRVRIRYLKEYITIRDMHLVVCFDYMRLTSEIPKDWQVAFKEELIQNDYSTYSHLIRNIAGEFQSWIMGKVFIGPNPIKKTHFDPEYKYESFITGYDEEGNLIYESCDAERIDFKTTFFKKEVLDKYYNDPGKYQVDGFGVKSRFFTLKCDNNVGEYVPVFLSDLKSLPHTEQLHWKQYNIPPKAGMGLSRTYYRTMIDGNWAEQPDAIDLFFKDKYEEFNKKWEQKFGWKLYKPLAKQDEHLFTALHCISSNNIKAFCEQALTVVKLTIDRLNEKELAKGIEIPKGIKGIGKLEKFLEYHDITIPDMFVFLRHLQSLRSGLIAHSFSETNKDCKKAMEYFGLSDSNYKDVFEDILEKSIFTLNTLEKRFLQ</sequence>
<accession>A0A917HYS5</accession>
<protein>
    <submittedName>
        <fullName evidence="1">Uncharacterized protein</fullName>
    </submittedName>
</protein>